<evidence type="ECO:0000256" key="4">
    <source>
        <dbReference type="ARBA" id="ARBA00023163"/>
    </source>
</evidence>
<feature type="domain" description="HTH lysR-type" evidence="5">
    <location>
        <begin position="1"/>
        <end position="60"/>
    </location>
</feature>
<protein>
    <submittedName>
        <fullName evidence="6">LysR family transcriptional regulator</fullName>
    </submittedName>
</protein>
<evidence type="ECO:0000256" key="1">
    <source>
        <dbReference type="ARBA" id="ARBA00009437"/>
    </source>
</evidence>
<dbReference type="PANTHER" id="PTHR30346">
    <property type="entry name" value="TRANSCRIPTIONAL DUAL REGULATOR HCAR-RELATED"/>
    <property type="match status" value="1"/>
</dbReference>
<sequence length="318" mass="33334">MDLEVRHLKVVCAIAEAGSITRAAAALGVSQPSLAAQIRRIERLLGGALFVRSRQGAAPTALGEFVLARARSVLPGIEAIQRESALHAGSTSGRRPLRYVATPGPLAVGLVRELQDLFPGSRPTLRTEASLATAAALVASGQQDLATGTEFLRPGAELPADLGRVTVAVEPAFVLLPATHPLAARPVVDLADLADADWTLPANQGNGLFEVFSEACARAGFTPAVRHDAEAGAARELIADGQAVGLGQATFRGTPGVVPRPLAGTPLRIRHLLLWHRRGALGDHAPAVAARADRVYAAAVRRSPHYLDWLAENPSVVR</sequence>
<keyword evidence="3" id="KW-0238">DNA-binding</keyword>
<name>A0ABN3TT75_9ACTN</name>
<dbReference type="Gene3D" id="3.40.190.290">
    <property type="match status" value="1"/>
</dbReference>
<proteinExistence type="inferred from homology"/>
<dbReference type="CDD" id="cd08414">
    <property type="entry name" value="PBP2_LTTR_aromatics_like"/>
    <property type="match status" value="1"/>
</dbReference>
<keyword evidence="4" id="KW-0804">Transcription</keyword>
<organism evidence="6 7">
    <name type="scientific">Streptomyces luteosporeus</name>
    <dbReference type="NCBI Taxonomy" id="173856"/>
    <lineage>
        <taxon>Bacteria</taxon>
        <taxon>Bacillati</taxon>
        <taxon>Actinomycetota</taxon>
        <taxon>Actinomycetes</taxon>
        <taxon>Kitasatosporales</taxon>
        <taxon>Streptomycetaceae</taxon>
        <taxon>Streptomyces</taxon>
    </lineage>
</organism>
<dbReference type="InterPro" id="IPR036388">
    <property type="entry name" value="WH-like_DNA-bd_sf"/>
</dbReference>
<dbReference type="InterPro" id="IPR036390">
    <property type="entry name" value="WH_DNA-bd_sf"/>
</dbReference>
<dbReference type="Pfam" id="PF00126">
    <property type="entry name" value="HTH_1"/>
    <property type="match status" value="1"/>
</dbReference>
<keyword evidence="7" id="KW-1185">Reference proteome</keyword>
<dbReference type="SUPFAM" id="SSF46785">
    <property type="entry name" value="Winged helix' DNA-binding domain"/>
    <property type="match status" value="1"/>
</dbReference>
<dbReference type="PRINTS" id="PR00039">
    <property type="entry name" value="HTHLYSR"/>
</dbReference>
<dbReference type="Gene3D" id="1.10.10.10">
    <property type="entry name" value="Winged helix-like DNA-binding domain superfamily/Winged helix DNA-binding domain"/>
    <property type="match status" value="1"/>
</dbReference>
<reference evidence="6 7" key="1">
    <citation type="journal article" date="2019" name="Int. J. Syst. Evol. Microbiol.">
        <title>The Global Catalogue of Microorganisms (GCM) 10K type strain sequencing project: providing services to taxonomists for standard genome sequencing and annotation.</title>
        <authorList>
            <consortium name="The Broad Institute Genomics Platform"/>
            <consortium name="The Broad Institute Genome Sequencing Center for Infectious Disease"/>
            <person name="Wu L."/>
            <person name="Ma J."/>
        </authorList>
    </citation>
    <scope>NUCLEOTIDE SEQUENCE [LARGE SCALE GENOMIC DNA]</scope>
    <source>
        <strain evidence="6 7">JCM 4542</strain>
    </source>
</reference>
<dbReference type="InterPro" id="IPR005119">
    <property type="entry name" value="LysR_subst-bd"/>
</dbReference>
<evidence type="ECO:0000313" key="6">
    <source>
        <dbReference type="EMBL" id="GAA2718713.1"/>
    </source>
</evidence>
<dbReference type="Pfam" id="PF03466">
    <property type="entry name" value="LysR_substrate"/>
    <property type="match status" value="1"/>
</dbReference>
<evidence type="ECO:0000259" key="5">
    <source>
        <dbReference type="PROSITE" id="PS50931"/>
    </source>
</evidence>
<dbReference type="PANTHER" id="PTHR30346:SF30">
    <property type="entry name" value="SMALL NEUTRAL PROTEASE REGULATORY PROTEIN"/>
    <property type="match status" value="1"/>
</dbReference>
<evidence type="ECO:0000256" key="2">
    <source>
        <dbReference type="ARBA" id="ARBA00023015"/>
    </source>
</evidence>
<accession>A0ABN3TT75</accession>
<comment type="caution">
    <text evidence="6">The sequence shown here is derived from an EMBL/GenBank/DDBJ whole genome shotgun (WGS) entry which is preliminary data.</text>
</comment>
<gene>
    <name evidence="6" type="ORF">GCM10010315_34740</name>
</gene>
<comment type="similarity">
    <text evidence="1">Belongs to the LysR transcriptional regulatory family.</text>
</comment>
<dbReference type="RefSeq" id="WP_344436253.1">
    <property type="nucleotide sequence ID" value="NZ_BAAASL010000012.1"/>
</dbReference>
<evidence type="ECO:0000256" key="3">
    <source>
        <dbReference type="ARBA" id="ARBA00023125"/>
    </source>
</evidence>
<dbReference type="SUPFAM" id="SSF53850">
    <property type="entry name" value="Periplasmic binding protein-like II"/>
    <property type="match status" value="1"/>
</dbReference>
<dbReference type="InterPro" id="IPR000847">
    <property type="entry name" value="LysR_HTH_N"/>
</dbReference>
<evidence type="ECO:0000313" key="7">
    <source>
        <dbReference type="Proteomes" id="UP001500886"/>
    </source>
</evidence>
<dbReference type="Proteomes" id="UP001500886">
    <property type="component" value="Unassembled WGS sequence"/>
</dbReference>
<keyword evidence="2" id="KW-0805">Transcription regulation</keyword>
<dbReference type="EMBL" id="BAAASL010000012">
    <property type="protein sequence ID" value="GAA2718713.1"/>
    <property type="molecule type" value="Genomic_DNA"/>
</dbReference>
<dbReference type="PROSITE" id="PS50931">
    <property type="entry name" value="HTH_LYSR"/>
    <property type="match status" value="1"/>
</dbReference>